<dbReference type="InterPro" id="IPR013761">
    <property type="entry name" value="SAM/pointed_sf"/>
</dbReference>
<keyword evidence="2" id="KW-0472">Membrane</keyword>
<evidence type="ECO:0000256" key="2">
    <source>
        <dbReference type="SAM" id="Phobius"/>
    </source>
</evidence>
<feature type="domain" description="SAM" evidence="3">
    <location>
        <begin position="75"/>
        <end position="141"/>
    </location>
</feature>
<name>A0A6V2R435_EMIHU</name>
<dbReference type="AlphaFoldDB" id="A0A6V2R435"/>
<reference evidence="4" key="1">
    <citation type="submission" date="2021-01" db="EMBL/GenBank/DDBJ databases">
        <authorList>
            <person name="Corre E."/>
            <person name="Pelletier E."/>
            <person name="Niang G."/>
            <person name="Scheremetjew M."/>
            <person name="Finn R."/>
            <person name="Kale V."/>
            <person name="Holt S."/>
            <person name="Cochrane G."/>
            <person name="Meng A."/>
            <person name="Brown T."/>
            <person name="Cohen L."/>
        </authorList>
    </citation>
    <scope>NUCLEOTIDE SEQUENCE</scope>
    <source>
        <strain evidence="4">379</strain>
    </source>
</reference>
<dbReference type="InterPro" id="IPR001660">
    <property type="entry name" value="SAM"/>
</dbReference>
<dbReference type="SMART" id="SM00454">
    <property type="entry name" value="SAM"/>
    <property type="match status" value="2"/>
</dbReference>
<proteinExistence type="predicted"/>
<evidence type="ECO:0000256" key="1">
    <source>
        <dbReference type="SAM" id="MobiDB-lite"/>
    </source>
</evidence>
<sequence length="264" mass="27596">MSAAMSGEQEVRDFLKAQGMEEYTSALIYNGFYMSVDSLREATYEELLDCNVKPLHAKLILSSLQQSAHSAPLSEEEQERQRLASFLSMIGCAGSEEALVAGGLGSLSRLKGRPEEDLVKAGVKPVHARLIMSSLDTVHGDGAAGGGLRSETPRAGGAYSTADGDDGISLLGRKRKSDPKNWRFLLLTGMLLTALALGWLAAFGPPGGGAAAAAPPPAGGLQQLHKGKGGGGKGFGGLKRRGARGGERRNATHAWVEGVTKKPS</sequence>
<evidence type="ECO:0000313" key="4">
    <source>
        <dbReference type="EMBL" id="CAE0549747.1"/>
    </source>
</evidence>
<gene>
    <name evidence="4" type="ORF">EHUX00137_LOCUS17658</name>
</gene>
<dbReference type="EMBL" id="HBIR01023077">
    <property type="protein sequence ID" value="CAE0549747.1"/>
    <property type="molecule type" value="Transcribed_RNA"/>
</dbReference>
<evidence type="ECO:0000259" key="3">
    <source>
        <dbReference type="SMART" id="SM00454"/>
    </source>
</evidence>
<feature type="region of interest" description="Disordered" evidence="1">
    <location>
        <begin position="142"/>
        <end position="163"/>
    </location>
</feature>
<feature type="domain" description="SAM" evidence="3">
    <location>
        <begin position="3"/>
        <end position="70"/>
    </location>
</feature>
<dbReference type="Gene3D" id="1.10.150.50">
    <property type="entry name" value="Transcription Factor, Ets-1"/>
    <property type="match status" value="1"/>
</dbReference>
<feature type="transmembrane region" description="Helical" evidence="2">
    <location>
        <begin position="182"/>
        <end position="202"/>
    </location>
</feature>
<feature type="region of interest" description="Disordered" evidence="1">
    <location>
        <begin position="209"/>
        <end position="264"/>
    </location>
</feature>
<keyword evidence="2" id="KW-1133">Transmembrane helix</keyword>
<dbReference type="Pfam" id="PF00536">
    <property type="entry name" value="SAM_1"/>
    <property type="match status" value="1"/>
</dbReference>
<keyword evidence="2" id="KW-0812">Transmembrane</keyword>
<accession>A0A6V2R435</accession>
<dbReference type="SUPFAM" id="SSF47769">
    <property type="entry name" value="SAM/Pointed domain"/>
    <property type="match status" value="1"/>
</dbReference>
<protein>
    <recommendedName>
        <fullName evidence="3">SAM domain-containing protein</fullName>
    </recommendedName>
</protein>
<organism evidence="4">
    <name type="scientific">Emiliania huxleyi</name>
    <name type="common">Coccolithophore</name>
    <name type="synonym">Pontosphaera huxleyi</name>
    <dbReference type="NCBI Taxonomy" id="2903"/>
    <lineage>
        <taxon>Eukaryota</taxon>
        <taxon>Haptista</taxon>
        <taxon>Haptophyta</taxon>
        <taxon>Prymnesiophyceae</taxon>
        <taxon>Isochrysidales</taxon>
        <taxon>Noelaerhabdaceae</taxon>
        <taxon>Emiliania</taxon>
    </lineage>
</organism>